<dbReference type="SUPFAM" id="SSF81321">
    <property type="entry name" value="Family A G protein-coupled receptor-like"/>
    <property type="match status" value="1"/>
</dbReference>
<evidence type="ECO:0000256" key="2">
    <source>
        <dbReference type="SAM" id="Phobius"/>
    </source>
</evidence>
<keyword evidence="2" id="KW-0812">Transmembrane</keyword>
<feature type="transmembrane region" description="Helical" evidence="2">
    <location>
        <begin position="129"/>
        <end position="147"/>
    </location>
</feature>
<feature type="transmembrane region" description="Helical" evidence="2">
    <location>
        <begin position="235"/>
        <end position="265"/>
    </location>
</feature>
<dbReference type="InterPro" id="IPR019421">
    <property type="entry name" value="7TM_GPCR_serpentine_rcpt_Srd"/>
</dbReference>
<accession>A0A1I7RJW7</accession>
<dbReference type="WBParaSite" id="BXY_0099900.1">
    <property type="protein sequence ID" value="BXY_0099900.1"/>
    <property type="gene ID" value="BXY_0099900"/>
</dbReference>
<feature type="transmembrane region" description="Helical" evidence="2">
    <location>
        <begin position="43"/>
        <end position="65"/>
    </location>
</feature>
<keyword evidence="2" id="KW-1133">Transmembrane helix</keyword>
<keyword evidence="2" id="KW-0472">Membrane</keyword>
<dbReference type="Proteomes" id="UP000095284">
    <property type="component" value="Unplaced"/>
</dbReference>
<feature type="transmembrane region" description="Helical" evidence="2">
    <location>
        <begin position="277"/>
        <end position="300"/>
    </location>
</feature>
<protein>
    <submittedName>
        <fullName evidence="4">G_PROTEIN_RECEP_F1_2 domain-containing protein</fullName>
    </submittedName>
</protein>
<proteinExistence type="predicted"/>
<dbReference type="Pfam" id="PF10317">
    <property type="entry name" value="7TM_GPCR_Srd"/>
    <property type="match status" value="1"/>
</dbReference>
<dbReference type="AlphaFoldDB" id="A0A1I7RJW7"/>
<evidence type="ECO:0000313" key="3">
    <source>
        <dbReference type="Proteomes" id="UP000095284"/>
    </source>
</evidence>
<name>A0A1I7RJW7_BURXY</name>
<dbReference type="PANTHER" id="PTHR22943:SF248">
    <property type="entry name" value="SEVEN TM RECEPTOR"/>
    <property type="match status" value="1"/>
</dbReference>
<sequence>MASVEPHTAPYENNPFAWDVADENGDLPAEPYNELRFLSKLLFVNYTITSVGGGIASFLLLYLVLFKTLGTLKQYQNMLLICCATDLWYWSVDNFMYMKLGEKDGVLIVQMDGLAGFLNHRYRILTISTYMWTICMVNAMLPVQLYFRYYSLSSTSPMERPGFNYGTLWFKEYPLPPLVFGDVRSNYHKALFLYGGLVISVSHLLSTVIGYKTWCQIRQMHDSYSERTRRLQKQLTNFMIVQVVTPLFISVIPVMTIVIPSFLFIDTGRICLYSALMFSWIPVFNPVITITVIVPFRRFVLGVVTRKRGLVHTGHTKSDSPNPRSATDLVVA</sequence>
<dbReference type="PANTHER" id="PTHR22943">
    <property type="entry name" value="7-TRANSMEMBRANE DOMAIN RECEPTOR C.ELEGANS"/>
    <property type="match status" value="1"/>
</dbReference>
<feature type="transmembrane region" description="Helical" evidence="2">
    <location>
        <begin position="191"/>
        <end position="214"/>
    </location>
</feature>
<feature type="region of interest" description="Disordered" evidence="1">
    <location>
        <begin position="312"/>
        <end position="332"/>
    </location>
</feature>
<organism evidence="3 4">
    <name type="scientific">Bursaphelenchus xylophilus</name>
    <name type="common">Pinewood nematode worm</name>
    <name type="synonym">Aphelenchoides xylophilus</name>
    <dbReference type="NCBI Taxonomy" id="6326"/>
    <lineage>
        <taxon>Eukaryota</taxon>
        <taxon>Metazoa</taxon>
        <taxon>Ecdysozoa</taxon>
        <taxon>Nematoda</taxon>
        <taxon>Chromadorea</taxon>
        <taxon>Rhabditida</taxon>
        <taxon>Tylenchina</taxon>
        <taxon>Tylenchomorpha</taxon>
        <taxon>Aphelenchoidea</taxon>
        <taxon>Aphelenchoididae</taxon>
        <taxon>Bursaphelenchus</taxon>
    </lineage>
</organism>
<evidence type="ECO:0000313" key="4">
    <source>
        <dbReference type="WBParaSite" id="BXY_0099900.1"/>
    </source>
</evidence>
<dbReference type="InterPro" id="IPR019428">
    <property type="entry name" value="7TM_GPCR_serpentine_rcpt_Str"/>
</dbReference>
<dbReference type="Pfam" id="PF10326">
    <property type="entry name" value="7TM_GPCR_Str"/>
    <property type="match status" value="1"/>
</dbReference>
<reference evidence="4" key="1">
    <citation type="submission" date="2016-11" db="UniProtKB">
        <authorList>
            <consortium name="WormBaseParasite"/>
        </authorList>
    </citation>
    <scope>IDENTIFICATION</scope>
</reference>
<evidence type="ECO:0000256" key="1">
    <source>
        <dbReference type="SAM" id="MobiDB-lite"/>
    </source>
</evidence>